<evidence type="ECO:0000313" key="3">
    <source>
        <dbReference type="Proteomes" id="UP001432209"/>
    </source>
</evidence>
<keyword evidence="3" id="KW-1185">Reference proteome</keyword>
<sequence>MSESKPARPLGPHGLLKRRRPAANEEQDPSWQAQSAADRALRLPVSPLPDELLPLPEGFDLSPEAAARLAGNEPSTKRRAG</sequence>
<dbReference type="EMBL" id="CP109495">
    <property type="protein sequence ID" value="WUX53584.1"/>
    <property type="molecule type" value="Genomic_DNA"/>
</dbReference>
<gene>
    <name evidence="2" type="ORF">OG442_19630</name>
</gene>
<dbReference type="RefSeq" id="WP_329077192.1">
    <property type="nucleotide sequence ID" value="NZ_CP108849.2"/>
</dbReference>
<evidence type="ECO:0000313" key="2">
    <source>
        <dbReference type="EMBL" id="WUX53584.1"/>
    </source>
</evidence>
<protein>
    <submittedName>
        <fullName evidence="2">Uncharacterized protein</fullName>
    </submittedName>
</protein>
<name>A0ABZ2A7X8_STRNV</name>
<evidence type="ECO:0000256" key="1">
    <source>
        <dbReference type="SAM" id="MobiDB-lite"/>
    </source>
</evidence>
<reference evidence="2" key="1">
    <citation type="submission" date="2022-10" db="EMBL/GenBank/DDBJ databases">
        <title>The complete genomes of actinobacterial strains from the NBC collection.</title>
        <authorList>
            <person name="Joergensen T.S."/>
            <person name="Alvarez Arevalo M."/>
            <person name="Sterndorff E.B."/>
            <person name="Faurdal D."/>
            <person name="Vuksanovic O."/>
            <person name="Mourched A.-S."/>
            <person name="Charusanti P."/>
            <person name="Shaw S."/>
            <person name="Blin K."/>
            <person name="Weber T."/>
        </authorList>
    </citation>
    <scope>NUCLEOTIDE SEQUENCE</scope>
    <source>
        <strain evidence="2">NBC_01432</strain>
    </source>
</reference>
<proteinExistence type="predicted"/>
<dbReference type="GeneID" id="91343486"/>
<feature type="region of interest" description="Disordered" evidence="1">
    <location>
        <begin position="1"/>
        <end position="38"/>
    </location>
</feature>
<dbReference type="Proteomes" id="UP001432209">
    <property type="component" value="Chromosome"/>
</dbReference>
<accession>A0ABZ2A7X8</accession>
<organism evidence="2 3">
    <name type="scientific">Streptomyces niveus</name>
    <name type="common">Streptomyces spheroides</name>
    <dbReference type="NCBI Taxonomy" id="193462"/>
    <lineage>
        <taxon>Bacteria</taxon>
        <taxon>Bacillati</taxon>
        <taxon>Actinomycetota</taxon>
        <taxon>Actinomycetes</taxon>
        <taxon>Kitasatosporales</taxon>
        <taxon>Streptomycetaceae</taxon>
        <taxon>Streptomyces</taxon>
    </lineage>
</organism>